<dbReference type="RefSeq" id="WP_183829888.1">
    <property type="nucleotide sequence ID" value="NZ_JACIGW010000012.1"/>
</dbReference>
<name>A0A7W6XD73_9HYPH</name>
<dbReference type="EMBL" id="JACIGW010000012">
    <property type="protein sequence ID" value="MBB4351508.1"/>
    <property type="molecule type" value="Genomic_DNA"/>
</dbReference>
<dbReference type="InterPro" id="IPR036291">
    <property type="entry name" value="NAD(P)-bd_dom_sf"/>
</dbReference>
<dbReference type="InterPro" id="IPR051450">
    <property type="entry name" value="Gfo/Idh/MocA_Oxidoreductases"/>
</dbReference>
<accession>A0A7W6XD73</accession>
<dbReference type="Gene3D" id="3.40.50.720">
    <property type="entry name" value="NAD(P)-binding Rossmann-like Domain"/>
    <property type="match status" value="1"/>
</dbReference>
<evidence type="ECO:0000313" key="8">
    <source>
        <dbReference type="Proteomes" id="UP000576087"/>
    </source>
</evidence>
<evidence type="ECO:0000313" key="6">
    <source>
        <dbReference type="Proteomes" id="UP000520770"/>
    </source>
</evidence>
<evidence type="ECO:0000313" key="4">
    <source>
        <dbReference type="EMBL" id="MBB4414701.1"/>
    </source>
</evidence>
<dbReference type="SUPFAM" id="SSF51735">
    <property type="entry name" value="NAD(P)-binding Rossmann-fold domains"/>
    <property type="match status" value="1"/>
</dbReference>
<dbReference type="SUPFAM" id="SSF55347">
    <property type="entry name" value="Glyceraldehyde-3-phosphate dehydrogenase-like, C-terminal domain"/>
    <property type="match status" value="1"/>
</dbReference>
<evidence type="ECO:0000259" key="2">
    <source>
        <dbReference type="Pfam" id="PF22725"/>
    </source>
</evidence>
<keyword evidence="7" id="KW-1185">Reference proteome</keyword>
<dbReference type="PANTHER" id="PTHR43377:SF8">
    <property type="entry name" value="BLR3664 PROTEIN"/>
    <property type="match status" value="1"/>
</dbReference>
<dbReference type="Proteomes" id="UP000524535">
    <property type="component" value="Unassembled WGS sequence"/>
</dbReference>
<dbReference type="Pfam" id="PF22725">
    <property type="entry name" value="GFO_IDH_MocA_C3"/>
    <property type="match status" value="1"/>
</dbReference>
<reference evidence="6 7" key="1">
    <citation type="submission" date="2020-08" db="EMBL/GenBank/DDBJ databases">
        <title>Genomic Encyclopedia of Type Strains, Phase IV (KMG-V): Genome sequencing to study the core and pangenomes of soil and plant-associated prokaryotes.</title>
        <authorList>
            <person name="Whitman W."/>
        </authorList>
    </citation>
    <scope>NUCLEOTIDE SEQUENCE [LARGE SCALE GENOMIC DNA]</scope>
    <source>
        <strain evidence="4 7">SEMIA 444</strain>
        <strain evidence="3 6">SEMIA 448</strain>
        <strain evidence="5 8">SEMIA 452</strain>
    </source>
</reference>
<evidence type="ECO:0000259" key="1">
    <source>
        <dbReference type="Pfam" id="PF01408"/>
    </source>
</evidence>
<sequence length="349" mass="37625">MEREALRFAIMGGGLIGREHAALIAATPGADLVAIADPAPAAAPVASEFGARHYLDYRTMLDEMRPDGVIVALPNALHAQAAIACVERGIPCLVEKPVADTLEAARDLVAAAERADVPVLVGHQRRHSPDIAKAKQLIEEGRLGRLVGVNAMWLADKPEAYFDAAWRKQAGGGPLLINLIHDIDCLRFICGDITEVMAFTSNSVRGFEVEDSASVSLRFSSGAVGTVLMSDTAVSPYNWDTAAGQALYFPHQPENAYFFSGTKAALALPSMDLWKHETEAGHWQDPLVKRHVTLDGSRAYVNQLAHFMKVVTGDAKPLVSARDGMMTLATILAIARSSRERRPVNPSDL</sequence>
<dbReference type="PANTHER" id="PTHR43377">
    <property type="entry name" value="BILIVERDIN REDUCTASE A"/>
    <property type="match status" value="1"/>
</dbReference>
<evidence type="ECO:0000313" key="5">
    <source>
        <dbReference type="EMBL" id="MBB4449317.1"/>
    </source>
</evidence>
<proteinExistence type="predicted"/>
<feature type="domain" description="GFO/IDH/MocA-like oxidoreductase" evidence="2">
    <location>
        <begin position="132"/>
        <end position="263"/>
    </location>
</feature>
<protein>
    <submittedName>
        <fullName evidence="4">Putative dehydrogenase</fullName>
    </submittedName>
</protein>
<comment type="caution">
    <text evidence="4">The sequence shown here is derived from an EMBL/GenBank/DDBJ whole genome shotgun (WGS) entry which is preliminary data.</text>
</comment>
<dbReference type="InterPro" id="IPR000683">
    <property type="entry name" value="Gfo/Idh/MocA-like_OxRdtase_N"/>
</dbReference>
<dbReference type="EMBL" id="JACIGY010000013">
    <property type="protein sequence ID" value="MBB4414701.1"/>
    <property type="molecule type" value="Genomic_DNA"/>
</dbReference>
<evidence type="ECO:0000313" key="3">
    <source>
        <dbReference type="EMBL" id="MBB4351508.1"/>
    </source>
</evidence>
<dbReference type="AlphaFoldDB" id="A0A7W6XD73"/>
<dbReference type="InterPro" id="IPR055170">
    <property type="entry name" value="GFO_IDH_MocA-like_dom"/>
</dbReference>
<gene>
    <name evidence="4" type="ORF">GGE31_005247</name>
    <name evidence="3" type="ORF">GGE33_005290</name>
    <name evidence="5" type="ORF">GGE35_005171</name>
</gene>
<dbReference type="Pfam" id="PF01408">
    <property type="entry name" value="GFO_IDH_MocA"/>
    <property type="match status" value="1"/>
</dbReference>
<organism evidence="4 7">
    <name type="scientific">Aliirhizobium cellulosilyticum</name>
    <dbReference type="NCBI Taxonomy" id="393664"/>
    <lineage>
        <taxon>Bacteria</taxon>
        <taxon>Pseudomonadati</taxon>
        <taxon>Pseudomonadota</taxon>
        <taxon>Alphaproteobacteria</taxon>
        <taxon>Hyphomicrobiales</taxon>
        <taxon>Rhizobiaceae</taxon>
        <taxon>Aliirhizobium</taxon>
    </lineage>
</organism>
<feature type="domain" description="Gfo/Idh/MocA-like oxidoreductase N-terminal" evidence="1">
    <location>
        <begin position="6"/>
        <end position="123"/>
    </location>
</feature>
<dbReference type="Gene3D" id="3.30.360.10">
    <property type="entry name" value="Dihydrodipicolinate Reductase, domain 2"/>
    <property type="match status" value="1"/>
</dbReference>
<evidence type="ECO:0000313" key="7">
    <source>
        <dbReference type="Proteomes" id="UP000524535"/>
    </source>
</evidence>
<dbReference type="Proteomes" id="UP000576087">
    <property type="component" value="Unassembled WGS sequence"/>
</dbReference>
<dbReference type="Proteomes" id="UP000520770">
    <property type="component" value="Unassembled WGS sequence"/>
</dbReference>
<dbReference type="EMBL" id="JACIHM010000013">
    <property type="protein sequence ID" value="MBB4449317.1"/>
    <property type="molecule type" value="Genomic_DNA"/>
</dbReference>
<dbReference type="GO" id="GO:0000166">
    <property type="term" value="F:nucleotide binding"/>
    <property type="evidence" value="ECO:0007669"/>
    <property type="project" value="InterPro"/>
</dbReference>